<accession>A0AAD9X5Y3</accession>
<dbReference type="AlphaFoldDB" id="A0AAD9X5Y3"/>
<dbReference type="EMBL" id="JANJYI010000004">
    <property type="protein sequence ID" value="KAK2653317.1"/>
    <property type="molecule type" value="Genomic_DNA"/>
</dbReference>
<protein>
    <submittedName>
        <fullName evidence="1">Uncharacterized protein</fullName>
    </submittedName>
</protein>
<evidence type="ECO:0000313" key="2">
    <source>
        <dbReference type="Proteomes" id="UP001280121"/>
    </source>
</evidence>
<reference evidence="1" key="1">
    <citation type="journal article" date="2023" name="Plant J.">
        <title>Genome sequences and population genomics provide insights into the demographic history, inbreeding, and mutation load of two 'living fossil' tree species of Dipteronia.</title>
        <authorList>
            <person name="Feng Y."/>
            <person name="Comes H.P."/>
            <person name="Chen J."/>
            <person name="Zhu S."/>
            <person name="Lu R."/>
            <person name="Zhang X."/>
            <person name="Li P."/>
            <person name="Qiu J."/>
            <person name="Olsen K.M."/>
            <person name="Qiu Y."/>
        </authorList>
    </citation>
    <scope>NUCLEOTIDE SEQUENCE</scope>
    <source>
        <strain evidence="1">KIB01</strain>
    </source>
</reference>
<sequence length="109" mass="13054">MLKTSEEEWYESKVTRHDKFGNLVRIEDALNRVLEEFTVKDRRRLMASFFGHFMTMHQPMKFSGLRFGVVPDTTRYRNVDNGIHQQYFASMKEIAFVELTVVLSRREFQ</sequence>
<name>A0AAD9X5Y3_9ROSI</name>
<dbReference type="Proteomes" id="UP001280121">
    <property type="component" value="Unassembled WGS sequence"/>
</dbReference>
<keyword evidence="2" id="KW-1185">Reference proteome</keyword>
<organism evidence="1 2">
    <name type="scientific">Dipteronia dyeriana</name>
    <dbReference type="NCBI Taxonomy" id="168575"/>
    <lineage>
        <taxon>Eukaryota</taxon>
        <taxon>Viridiplantae</taxon>
        <taxon>Streptophyta</taxon>
        <taxon>Embryophyta</taxon>
        <taxon>Tracheophyta</taxon>
        <taxon>Spermatophyta</taxon>
        <taxon>Magnoliopsida</taxon>
        <taxon>eudicotyledons</taxon>
        <taxon>Gunneridae</taxon>
        <taxon>Pentapetalae</taxon>
        <taxon>rosids</taxon>
        <taxon>malvids</taxon>
        <taxon>Sapindales</taxon>
        <taxon>Sapindaceae</taxon>
        <taxon>Hippocastanoideae</taxon>
        <taxon>Acereae</taxon>
        <taxon>Dipteronia</taxon>
    </lineage>
</organism>
<evidence type="ECO:0000313" key="1">
    <source>
        <dbReference type="EMBL" id="KAK2653317.1"/>
    </source>
</evidence>
<proteinExistence type="predicted"/>
<gene>
    <name evidence="1" type="ORF">Ddye_013173</name>
</gene>
<comment type="caution">
    <text evidence="1">The sequence shown here is derived from an EMBL/GenBank/DDBJ whole genome shotgun (WGS) entry which is preliminary data.</text>
</comment>